<dbReference type="GO" id="GO:0007015">
    <property type="term" value="P:actin filament organization"/>
    <property type="evidence" value="ECO:0007669"/>
    <property type="project" value="TreeGrafter"/>
</dbReference>
<dbReference type="GO" id="GO:0030016">
    <property type="term" value="C:myofibril"/>
    <property type="evidence" value="ECO:0007669"/>
    <property type="project" value="TreeGrafter"/>
</dbReference>
<dbReference type="PANTHER" id="PTHR10901:SF6">
    <property type="entry name" value="TROPOMODULIN, ISOFORM N"/>
    <property type="match status" value="1"/>
</dbReference>
<evidence type="ECO:0000256" key="1">
    <source>
        <dbReference type="ARBA" id="ARBA00004245"/>
    </source>
</evidence>
<dbReference type="EMBL" id="UZAN01041129">
    <property type="protein sequence ID" value="VDP72063.1"/>
    <property type="molecule type" value="Genomic_DNA"/>
</dbReference>
<evidence type="ECO:0000256" key="2">
    <source>
        <dbReference type="ARBA" id="ARBA00022490"/>
    </source>
</evidence>
<evidence type="ECO:0000313" key="6">
    <source>
        <dbReference type="WBParaSite" id="ECPE_0000426301-mRNA-1"/>
    </source>
</evidence>
<evidence type="ECO:0000313" key="4">
    <source>
        <dbReference type="EMBL" id="VDP72063.1"/>
    </source>
</evidence>
<dbReference type="InterPro" id="IPR004934">
    <property type="entry name" value="TMOD"/>
</dbReference>
<dbReference type="WBParaSite" id="ECPE_0000426301-mRNA-1">
    <property type="protein sequence ID" value="ECPE_0000426301-mRNA-1"/>
    <property type="gene ID" value="ECPE_0000426301"/>
</dbReference>
<dbReference type="GO" id="GO:0005856">
    <property type="term" value="C:cytoskeleton"/>
    <property type="evidence" value="ECO:0007669"/>
    <property type="project" value="UniProtKB-SubCell"/>
</dbReference>
<evidence type="ECO:0000256" key="3">
    <source>
        <dbReference type="ARBA" id="ARBA00023212"/>
    </source>
</evidence>
<dbReference type="AlphaFoldDB" id="A0A183ABC0"/>
<comment type="subcellular location">
    <subcellularLocation>
        <location evidence="1">Cytoplasm</location>
        <location evidence="1">Cytoskeleton</location>
    </subcellularLocation>
</comment>
<dbReference type="Gene3D" id="3.80.10.10">
    <property type="entry name" value="Ribonuclease Inhibitor"/>
    <property type="match status" value="1"/>
</dbReference>
<dbReference type="GO" id="GO:0051694">
    <property type="term" value="P:pointed-end actin filament capping"/>
    <property type="evidence" value="ECO:0007669"/>
    <property type="project" value="InterPro"/>
</dbReference>
<proteinExistence type="predicted"/>
<dbReference type="PANTHER" id="PTHR10901">
    <property type="entry name" value="TROPOMODULIN"/>
    <property type="match status" value="1"/>
</dbReference>
<organism evidence="6">
    <name type="scientific">Echinostoma caproni</name>
    <dbReference type="NCBI Taxonomy" id="27848"/>
    <lineage>
        <taxon>Eukaryota</taxon>
        <taxon>Metazoa</taxon>
        <taxon>Spiralia</taxon>
        <taxon>Lophotrochozoa</taxon>
        <taxon>Platyhelminthes</taxon>
        <taxon>Trematoda</taxon>
        <taxon>Digenea</taxon>
        <taxon>Plagiorchiida</taxon>
        <taxon>Echinostomata</taxon>
        <taxon>Echinostomatoidea</taxon>
        <taxon>Echinostomatidae</taxon>
        <taxon>Echinostoma</taxon>
    </lineage>
</organism>
<dbReference type="GO" id="GO:0005523">
    <property type="term" value="F:tropomyosin binding"/>
    <property type="evidence" value="ECO:0007669"/>
    <property type="project" value="InterPro"/>
</dbReference>
<dbReference type="GO" id="GO:0030239">
    <property type="term" value="P:myofibril assembly"/>
    <property type="evidence" value="ECO:0007669"/>
    <property type="project" value="TreeGrafter"/>
</dbReference>
<keyword evidence="3" id="KW-0206">Cytoskeleton</keyword>
<keyword evidence="2" id="KW-0963">Cytoplasm</keyword>
<keyword evidence="5" id="KW-1185">Reference proteome</keyword>
<gene>
    <name evidence="4" type="ORF">ECPE_LOCUS4255</name>
</gene>
<dbReference type="Proteomes" id="UP000272942">
    <property type="component" value="Unassembled WGS sequence"/>
</dbReference>
<reference evidence="6" key="1">
    <citation type="submission" date="2016-06" db="UniProtKB">
        <authorList>
            <consortium name="WormBaseParasite"/>
        </authorList>
    </citation>
    <scope>IDENTIFICATION</scope>
</reference>
<accession>A0A183ABC0</accession>
<evidence type="ECO:0000313" key="5">
    <source>
        <dbReference type="Proteomes" id="UP000272942"/>
    </source>
</evidence>
<name>A0A183ABC0_9TREM</name>
<protein>
    <submittedName>
        <fullName evidence="6">Leucine-rich repeat-containing protein 20</fullName>
    </submittedName>
</protein>
<dbReference type="OrthoDB" id="2163268at2759"/>
<dbReference type="SUPFAM" id="SSF52047">
    <property type="entry name" value="RNI-like"/>
    <property type="match status" value="1"/>
</dbReference>
<dbReference type="InterPro" id="IPR032675">
    <property type="entry name" value="LRR_dom_sf"/>
</dbReference>
<sequence>MHETNCTGLFSQSVGPYVPTGTYARARIFARAHTHTTRAAPNSAICVTRLADLHRTRRCTRTTCAFADGYIARRSVTLTCLYLPQHHRGPRKRVFLSLNEILFRCIIPRVCEESIKQLEANSAELTKLNLNNIKTMSAEVIKRLCEALTKNNQLLELHMAATAVTSAMVEPFFDMLSKNTTLKVLNLESNFLTGKRALHPLVYPQSRFSPSSTVQSACVSQFEPLHSHPTLMVDSFAVVRFNTTPNLSGPLCGSPLQVPGPRLPVSMMEHQVFVTMGFVPSAVHHKCV</sequence>
<reference evidence="4 5" key="2">
    <citation type="submission" date="2018-11" db="EMBL/GenBank/DDBJ databases">
        <authorList>
            <consortium name="Pathogen Informatics"/>
        </authorList>
    </citation>
    <scope>NUCLEOTIDE SEQUENCE [LARGE SCALE GENOMIC DNA]</scope>
    <source>
        <strain evidence="4 5">Egypt</strain>
    </source>
</reference>